<evidence type="ECO:0000313" key="2">
    <source>
        <dbReference type="Proteomes" id="UP000887566"/>
    </source>
</evidence>
<feature type="compositionally biased region" description="Polar residues" evidence="1">
    <location>
        <begin position="53"/>
        <end position="73"/>
    </location>
</feature>
<dbReference type="Proteomes" id="UP000887566">
    <property type="component" value="Unplaced"/>
</dbReference>
<reference evidence="3" key="1">
    <citation type="submission" date="2022-11" db="UniProtKB">
        <authorList>
            <consortium name="WormBaseParasite"/>
        </authorList>
    </citation>
    <scope>IDENTIFICATION</scope>
</reference>
<evidence type="ECO:0000256" key="1">
    <source>
        <dbReference type="SAM" id="MobiDB-lite"/>
    </source>
</evidence>
<protein>
    <submittedName>
        <fullName evidence="3">Uncharacterized protein</fullName>
    </submittedName>
</protein>
<proteinExistence type="predicted"/>
<name>A0A914W6I2_9BILA</name>
<keyword evidence="2" id="KW-1185">Reference proteome</keyword>
<accession>A0A914W6I2</accession>
<dbReference type="AlphaFoldDB" id="A0A914W6I2"/>
<organism evidence="2 3">
    <name type="scientific">Plectus sambesii</name>
    <dbReference type="NCBI Taxonomy" id="2011161"/>
    <lineage>
        <taxon>Eukaryota</taxon>
        <taxon>Metazoa</taxon>
        <taxon>Ecdysozoa</taxon>
        <taxon>Nematoda</taxon>
        <taxon>Chromadorea</taxon>
        <taxon>Plectida</taxon>
        <taxon>Plectina</taxon>
        <taxon>Plectoidea</taxon>
        <taxon>Plectidae</taxon>
        <taxon>Plectus</taxon>
    </lineage>
</organism>
<dbReference type="WBParaSite" id="PSAMB.scaffold337size56025.g4648.t1">
    <property type="protein sequence ID" value="PSAMB.scaffold337size56025.g4648.t1"/>
    <property type="gene ID" value="PSAMB.scaffold337size56025.g4648"/>
</dbReference>
<evidence type="ECO:0000313" key="3">
    <source>
        <dbReference type="WBParaSite" id="PSAMB.scaffold337size56025.g4648.t1"/>
    </source>
</evidence>
<sequence length="83" mass="8938">MDSNPKQPQDNRYNQGLQNNGSVTGGNFDQKIIHGPNTEGHINNPTYKDCNFFTPQAGQAPLNSSANSPQPSVNDPPKSSLKA</sequence>
<feature type="region of interest" description="Disordered" evidence="1">
    <location>
        <begin position="1"/>
        <end position="83"/>
    </location>
</feature>
<feature type="compositionally biased region" description="Polar residues" evidence="1">
    <location>
        <begin position="1"/>
        <end position="27"/>
    </location>
</feature>